<evidence type="ECO:0000313" key="1">
    <source>
        <dbReference type="EMBL" id="BBD09082.1"/>
    </source>
</evidence>
<organism evidence="1 2">
    <name type="scientific">Desulfovibrio ferrophilus</name>
    <dbReference type="NCBI Taxonomy" id="241368"/>
    <lineage>
        <taxon>Bacteria</taxon>
        <taxon>Pseudomonadati</taxon>
        <taxon>Thermodesulfobacteriota</taxon>
        <taxon>Desulfovibrionia</taxon>
        <taxon>Desulfovibrionales</taxon>
        <taxon>Desulfovibrionaceae</taxon>
        <taxon>Desulfovibrio</taxon>
    </lineage>
</organism>
<protein>
    <submittedName>
        <fullName evidence="1">Ribonuclease P protein component</fullName>
    </submittedName>
</protein>
<name>A0A2Z6B0Q2_9BACT</name>
<accession>A0A2Z6B0Q2</accession>
<sequence>MHRAELTAPIDYVVVPKRHVDAKRLGMALVQEELSALVAKSLKAPGPTAG</sequence>
<dbReference type="EMBL" id="AP017378">
    <property type="protein sequence ID" value="BBD09082.1"/>
    <property type="molecule type" value="Genomic_DNA"/>
</dbReference>
<keyword evidence="2" id="KW-1185">Reference proteome</keyword>
<evidence type="ECO:0000313" key="2">
    <source>
        <dbReference type="Proteomes" id="UP000269883"/>
    </source>
</evidence>
<proteinExistence type="predicted"/>
<dbReference type="AlphaFoldDB" id="A0A2Z6B0Q2"/>
<dbReference type="KEGG" id="dfl:DFE_2356"/>
<gene>
    <name evidence="1" type="primary">rnpA</name>
    <name evidence="1" type="ORF">DFE_2356</name>
</gene>
<dbReference type="Proteomes" id="UP000269883">
    <property type="component" value="Chromosome"/>
</dbReference>
<reference evidence="1 2" key="1">
    <citation type="journal article" date="2018" name="Sci. Adv.">
        <title>Multi-heme cytochromes provide a pathway for survival in energy-limited environments.</title>
        <authorList>
            <person name="Deng X."/>
            <person name="Dohmae N."/>
            <person name="Nealson K.H."/>
            <person name="Hashimoto K."/>
            <person name="Okamoto A."/>
        </authorList>
    </citation>
    <scope>NUCLEOTIDE SEQUENCE [LARGE SCALE GENOMIC DNA]</scope>
    <source>
        <strain evidence="1 2">IS5</strain>
    </source>
</reference>